<dbReference type="GO" id="GO:0005634">
    <property type="term" value="C:nucleus"/>
    <property type="evidence" value="ECO:0007669"/>
    <property type="project" value="UniProtKB-SubCell"/>
</dbReference>
<dbReference type="GO" id="GO:0016020">
    <property type="term" value="C:membrane"/>
    <property type="evidence" value="ECO:0007669"/>
    <property type="project" value="UniProtKB-SubCell"/>
</dbReference>
<name>A0AAD5DQR8_9CHLO</name>
<keyword evidence="4" id="KW-0813">Transport</keyword>
<evidence type="ECO:0000256" key="5">
    <source>
        <dbReference type="ARBA" id="ARBA00022553"/>
    </source>
</evidence>
<accession>A0AAD5DQR8</accession>
<keyword evidence="10 13" id="KW-0472">Membrane</keyword>
<dbReference type="Proteomes" id="UP001205105">
    <property type="component" value="Unassembled WGS sequence"/>
</dbReference>
<dbReference type="InterPro" id="IPR017871">
    <property type="entry name" value="ABC_transporter-like_CS"/>
</dbReference>
<keyword evidence="16" id="KW-1185">Reference proteome</keyword>
<dbReference type="InterPro" id="IPR050352">
    <property type="entry name" value="ABCG_transporters"/>
</dbReference>
<dbReference type="Gene3D" id="3.40.50.300">
    <property type="entry name" value="P-loop containing nucleotide triphosphate hydrolases"/>
    <property type="match status" value="1"/>
</dbReference>
<keyword evidence="9 13" id="KW-1133">Transmembrane helix</keyword>
<dbReference type="CDD" id="cd21133">
    <property type="entry name" value="EVE"/>
    <property type="match status" value="1"/>
</dbReference>
<gene>
    <name evidence="15" type="ORF">COHA_005469</name>
</gene>
<keyword evidence="11" id="KW-0539">Nucleus</keyword>
<organism evidence="15 16">
    <name type="scientific">Chlorella ohadii</name>
    <dbReference type="NCBI Taxonomy" id="2649997"/>
    <lineage>
        <taxon>Eukaryota</taxon>
        <taxon>Viridiplantae</taxon>
        <taxon>Chlorophyta</taxon>
        <taxon>core chlorophytes</taxon>
        <taxon>Trebouxiophyceae</taxon>
        <taxon>Chlorellales</taxon>
        <taxon>Chlorellaceae</taxon>
        <taxon>Chlorella clade</taxon>
        <taxon>Chlorella</taxon>
    </lineage>
</organism>
<feature type="domain" description="ABC transporter" evidence="14">
    <location>
        <begin position="12"/>
        <end position="260"/>
    </location>
</feature>
<dbReference type="InterPro" id="IPR015947">
    <property type="entry name" value="PUA-like_sf"/>
</dbReference>
<dbReference type="AlphaFoldDB" id="A0AAD5DQR8"/>
<dbReference type="InterPro" id="IPR003593">
    <property type="entry name" value="AAA+_ATPase"/>
</dbReference>
<feature type="transmembrane region" description="Helical" evidence="13">
    <location>
        <begin position="509"/>
        <end position="529"/>
    </location>
</feature>
<dbReference type="GO" id="GO:0016887">
    <property type="term" value="F:ATP hydrolysis activity"/>
    <property type="evidence" value="ECO:0007669"/>
    <property type="project" value="InterPro"/>
</dbReference>
<keyword evidence="5" id="KW-0597">Phosphoprotein</keyword>
<feature type="transmembrane region" description="Helical" evidence="13">
    <location>
        <begin position="541"/>
        <end position="561"/>
    </location>
</feature>
<dbReference type="InterPro" id="IPR027417">
    <property type="entry name" value="P-loop_NTPase"/>
</dbReference>
<evidence type="ECO:0000256" key="12">
    <source>
        <dbReference type="SAM" id="MobiDB-lite"/>
    </source>
</evidence>
<comment type="subcellular location">
    <subcellularLocation>
        <location evidence="2">Membrane</location>
        <topology evidence="2">Multi-pass membrane protein</topology>
    </subcellularLocation>
    <subcellularLocation>
        <location evidence="1">Nucleus</location>
    </subcellularLocation>
</comment>
<keyword evidence="6 13" id="KW-0812">Transmembrane</keyword>
<feature type="region of interest" description="Disordered" evidence="12">
    <location>
        <begin position="635"/>
        <end position="674"/>
    </location>
</feature>
<dbReference type="Pfam" id="PF01061">
    <property type="entry name" value="ABC2_membrane"/>
    <property type="match status" value="1"/>
</dbReference>
<keyword evidence="8" id="KW-0067">ATP-binding</keyword>
<reference evidence="15" key="1">
    <citation type="submission" date="2020-11" db="EMBL/GenBank/DDBJ databases">
        <title>Chlorella ohadii genome sequencing and assembly.</title>
        <authorList>
            <person name="Murik O."/>
            <person name="Treves H."/>
            <person name="Kedem I."/>
            <person name="Shotland Y."/>
            <person name="Kaplan A."/>
        </authorList>
    </citation>
    <scope>NUCLEOTIDE SEQUENCE</scope>
    <source>
        <strain evidence="15">1</strain>
    </source>
</reference>
<keyword evidence="7" id="KW-0547">Nucleotide-binding</keyword>
<evidence type="ECO:0000256" key="4">
    <source>
        <dbReference type="ARBA" id="ARBA00022448"/>
    </source>
</evidence>
<dbReference type="Pfam" id="PF00005">
    <property type="entry name" value="ABC_tran"/>
    <property type="match status" value="1"/>
</dbReference>
<dbReference type="PANTHER" id="PTHR48041">
    <property type="entry name" value="ABC TRANSPORTER G FAMILY MEMBER 28"/>
    <property type="match status" value="1"/>
</dbReference>
<evidence type="ECO:0000256" key="10">
    <source>
        <dbReference type="ARBA" id="ARBA00023136"/>
    </source>
</evidence>
<dbReference type="EMBL" id="JADXDR010000072">
    <property type="protein sequence ID" value="KAI7840823.1"/>
    <property type="molecule type" value="Genomic_DNA"/>
</dbReference>
<dbReference type="PROSITE" id="PS00211">
    <property type="entry name" value="ABC_TRANSPORTER_1"/>
    <property type="match status" value="1"/>
</dbReference>
<comment type="caution">
    <text evidence="15">The sequence shown here is derived from an EMBL/GenBank/DDBJ whole genome shotgun (WGS) entry which is preliminary data.</text>
</comment>
<dbReference type="GO" id="GO:0005524">
    <property type="term" value="F:ATP binding"/>
    <property type="evidence" value="ECO:0007669"/>
    <property type="project" value="UniProtKB-KW"/>
</dbReference>
<evidence type="ECO:0000256" key="8">
    <source>
        <dbReference type="ARBA" id="ARBA00022840"/>
    </source>
</evidence>
<dbReference type="FunFam" id="3.10.590.10:FF:000003">
    <property type="entry name" value="Thymocyte nuclear protein 1"/>
    <property type="match status" value="1"/>
</dbReference>
<proteinExistence type="predicted"/>
<evidence type="ECO:0000256" key="7">
    <source>
        <dbReference type="ARBA" id="ARBA00022741"/>
    </source>
</evidence>
<feature type="transmembrane region" description="Helical" evidence="13">
    <location>
        <begin position="435"/>
        <end position="456"/>
    </location>
</feature>
<dbReference type="InterPro" id="IPR002740">
    <property type="entry name" value="EVE_domain"/>
</dbReference>
<sequence length="855" mass="89564">MGGGAAAAAPCLQFRGVTFEIPLRGGGTKRILSDVSGWCAPGAVTALSGPSGGGKTTLLDALGSCIYGGRLAGTVLVDGTPADVWRAQPGHTAAYVQQHDVLPALDTPREALTTAALLRLPRTLSRAQKLRRVEETLEVLELSDCADTQIGDAAQGARGLSGGQRRRVTIGIELVKRPSLILLDEPLSGLDSEMSVAVAASLARLARRGATVLLSVHQASAVLEAYLDGLVLLAGGRLCYCGPYCDGPAFLASCGHAQLPGQAPADFMLGVLSDPSAAAAAADAWQAAHPAGSNEGCKPATCSGEGLSATGGEERDCKDVESGSPAIPASQSMLAGTRLQGSLRRLRGAHLPVNSVSLIGELGGSGGGGSGLCAPLATLLLEVWVLSARSVRWMRRQRGTTATIFATSAIGGGMLGLVFWQMSGSLAEGARSRQALLYFNTMFGTYYGLNTSIAAWQRDRVLVRREHSLRLYGALPLALARGLVAAPIIALRCVLFGLCYWMAGLRYRAGCYFVYLAACWCMNFASQFLGTSIAVITPSPIAAAAVQAAVIVLLVTTNGFVAPPAPAYLQWVYQSSYLGYGFAALSTNEFTGLVLTGPDGAPVQLEGPPAVGTPHAGWALGALMGILRRSTAAAAAQQPSAAGKSDHNAEEPKPAKRQRKTAKASGGGKAAGSGGTAAAAAAAAAAPAQDGGERAQQFFLMKSEPDVFSIDDLAARPNQTEPWDGVRSHQAKKVLQSMRCGDQAFFYHSNAKPPGIVGIVEIVREAYPDHSQFDSSSKYYDASAKEEAPKWFMVDCRLVRRLARQIPLDELKQHSSGALSEMALFKYGRLSVQPVTRQQWDYVLGLEEQQPVGKS</sequence>
<dbReference type="InterPro" id="IPR003439">
    <property type="entry name" value="ABC_transporter-like_ATP-bd"/>
</dbReference>
<feature type="transmembrane region" description="Helical" evidence="13">
    <location>
        <begin position="402"/>
        <end position="423"/>
    </location>
</feature>
<protein>
    <recommendedName>
        <fullName evidence="3">Thymocyte nuclear protein 1</fullName>
    </recommendedName>
</protein>
<dbReference type="Pfam" id="PF01878">
    <property type="entry name" value="EVE"/>
    <property type="match status" value="1"/>
</dbReference>
<evidence type="ECO:0000256" key="9">
    <source>
        <dbReference type="ARBA" id="ARBA00022989"/>
    </source>
</evidence>
<evidence type="ECO:0000256" key="3">
    <source>
        <dbReference type="ARBA" id="ARBA00014654"/>
    </source>
</evidence>
<evidence type="ECO:0000256" key="11">
    <source>
        <dbReference type="ARBA" id="ARBA00023242"/>
    </source>
</evidence>
<evidence type="ECO:0000313" key="15">
    <source>
        <dbReference type="EMBL" id="KAI7840823.1"/>
    </source>
</evidence>
<dbReference type="InterPro" id="IPR013525">
    <property type="entry name" value="ABC2_TM"/>
</dbReference>
<evidence type="ECO:0000259" key="14">
    <source>
        <dbReference type="PROSITE" id="PS50893"/>
    </source>
</evidence>
<evidence type="ECO:0000256" key="2">
    <source>
        <dbReference type="ARBA" id="ARBA00004141"/>
    </source>
</evidence>
<dbReference type="Gene3D" id="3.10.590.10">
    <property type="entry name" value="ph1033 like domains"/>
    <property type="match status" value="1"/>
</dbReference>
<dbReference type="SUPFAM" id="SSF88697">
    <property type="entry name" value="PUA domain-like"/>
    <property type="match status" value="1"/>
</dbReference>
<dbReference type="SUPFAM" id="SSF52540">
    <property type="entry name" value="P-loop containing nucleoside triphosphate hydrolases"/>
    <property type="match status" value="1"/>
</dbReference>
<feature type="compositionally biased region" description="Basic and acidic residues" evidence="12">
    <location>
        <begin position="644"/>
        <end position="654"/>
    </location>
</feature>
<feature type="transmembrane region" description="Helical" evidence="13">
    <location>
        <begin position="477"/>
        <end position="503"/>
    </location>
</feature>
<evidence type="ECO:0000256" key="1">
    <source>
        <dbReference type="ARBA" id="ARBA00004123"/>
    </source>
</evidence>
<dbReference type="SMART" id="SM00382">
    <property type="entry name" value="AAA"/>
    <property type="match status" value="1"/>
</dbReference>
<dbReference type="PROSITE" id="PS50893">
    <property type="entry name" value="ABC_TRANSPORTER_2"/>
    <property type="match status" value="1"/>
</dbReference>
<evidence type="ECO:0000256" key="6">
    <source>
        <dbReference type="ARBA" id="ARBA00022692"/>
    </source>
</evidence>
<evidence type="ECO:0000313" key="16">
    <source>
        <dbReference type="Proteomes" id="UP001205105"/>
    </source>
</evidence>
<feature type="compositionally biased region" description="Gly residues" evidence="12">
    <location>
        <begin position="665"/>
        <end position="674"/>
    </location>
</feature>
<dbReference type="PANTHER" id="PTHR48041:SF91">
    <property type="entry name" value="ABC TRANSPORTER G FAMILY MEMBER 28"/>
    <property type="match status" value="1"/>
</dbReference>
<evidence type="ECO:0000256" key="13">
    <source>
        <dbReference type="SAM" id="Phobius"/>
    </source>
</evidence>
<dbReference type="InterPro" id="IPR047197">
    <property type="entry name" value="THYN1-like_EVE"/>
</dbReference>
<dbReference type="GO" id="GO:0140359">
    <property type="term" value="F:ABC-type transporter activity"/>
    <property type="evidence" value="ECO:0007669"/>
    <property type="project" value="InterPro"/>
</dbReference>